<proteinExistence type="predicted"/>
<evidence type="ECO:0000313" key="2">
    <source>
        <dbReference type="EMBL" id="GIY97073.1"/>
    </source>
</evidence>
<organism evidence="2 3">
    <name type="scientific">Caerostris extrusa</name>
    <name type="common">Bark spider</name>
    <name type="synonym">Caerostris bankana</name>
    <dbReference type="NCBI Taxonomy" id="172846"/>
    <lineage>
        <taxon>Eukaryota</taxon>
        <taxon>Metazoa</taxon>
        <taxon>Ecdysozoa</taxon>
        <taxon>Arthropoda</taxon>
        <taxon>Chelicerata</taxon>
        <taxon>Arachnida</taxon>
        <taxon>Araneae</taxon>
        <taxon>Araneomorphae</taxon>
        <taxon>Entelegynae</taxon>
        <taxon>Araneoidea</taxon>
        <taxon>Araneidae</taxon>
        <taxon>Caerostris</taxon>
    </lineage>
</organism>
<dbReference type="Proteomes" id="UP001054945">
    <property type="component" value="Unassembled WGS sequence"/>
</dbReference>
<name>A0AAV4XRS8_CAEEX</name>
<dbReference type="AlphaFoldDB" id="A0AAV4XRS8"/>
<evidence type="ECO:0000256" key="1">
    <source>
        <dbReference type="SAM" id="SignalP"/>
    </source>
</evidence>
<sequence length="128" mass="14124">MMKIVILVLAFCCHCHRFLDVIPHYGHHGYGQGISARYFRKAQGHGYGLDYYTPIYGNYGYGNGYGYNGLGYGGYGYNGLGYGGYGYNGLGYGGYGYNGLGYGGYGYNNLGYGGYGYGRYGYGYNRHF</sequence>
<keyword evidence="3" id="KW-1185">Reference proteome</keyword>
<gene>
    <name evidence="2" type="ORF">CEXT_235931</name>
</gene>
<feature type="chain" id="PRO_5044011286" evidence="1">
    <location>
        <begin position="18"/>
        <end position="128"/>
    </location>
</feature>
<reference evidence="2 3" key="1">
    <citation type="submission" date="2021-06" db="EMBL/GenBank/DDBJ databases">
        <title>Caerostris extrusa draft genome.</title>
        <authorList>
            <person name="Kono N."/>
            <person name="Arakawa K."/>
        </authorList>
    </citation>
    <scope>NUCLEOTIDE SEQUENCE [LARGE SCALE GENOMIC DNA]</scope>
</reference>
<evidence type="ECO:0000313" key="3">
    <source>
        <dbReference type="Proteomes" id="UP001054945"/>
    </source>
</evidence>
<comment type="caution">
    <text evidence="2">The sequence shown here is derived from an EMBL/GenBank/DDBJ whole genome shotgun (WGS) entry which is preliminary data.</text>
</comment>
<dbReference type="EMBL" id="BPLR01018116">
    <property type="protein sequence ID" value="GIY97073.1"/>
    <property type="molecule type" value="Genomic_DNA"/>
</dbReference>
<protein>
    <submittedName>
        <fullName evidence="2">Uncharacterized protein</fullName>
    </submittedName>
</protein>
<accession>A0AAV4XRS8</accession>
<keyword evidence="1" id="KW-0732">Signal</keyword>
<feature type="signal peptide" evidence="1">
    <location>
        <begin position="1"/>
        <end position="17"/>
    </location>
</feature>